<evidence type="ECO:0000313" key="17">
    <source>
        <dbReference type="EMBL" id="TCS90390.1"/>
    </source>
</evidence>
<comment type="similarity">
    <text evidence="3 12 13">Belongs to the DapA family.</text>
</comment>
<comment type="catalytic activity">
    <reaction evidence="11 12">
        <text>L-aspartate 4-semialdehyde + pyruvate = (2S,4S)-4-hydroxy-2,3,4,5-tetrahydrodipicolinate + H2O + H(+)</text>
        <dbReference type="Rhea" id="RHEA:34171"/>
        <dbReference type="ChEBI" id="CHEBI:15361"/>
        <dbReference type="ChEBI" id="CHEBI:15377"/>
        <dbReference type="ChEBI" id="CHEBI:15378"/>
        <dbReference type="ChEBI" id="CHEBI:67139"/>
        <dbReference type="ChEBI" id="CHEBI:537519"/>
        <dbReference type="EC" id="4.3.3.7"/>
    </reaction>
</comment>
<protein>
    <recommendedName>
        <fullName evidence="4 12">4-hydroxy-tetrahydrodipicolinate synthase</fullName>
        <shortName evidence="12">HTPA synthase</shortName>
        <ecNumber evidence="4 12">4.3.3.7</ecNumber>
    </recommendedName>
</protein>
<dbReference type="NCBIfam" id="TIGR00674">
    <property type="entry name" value="dapA"/>
    <property type="match status" value="1"/>
</dbReference>
<evidence type="ECO:0000256" key="5">
    <source>
        <dbReference type="ARBA" id="ARBA00022490"/>
    </source>
</evidence>
<dbReference type="HAMAP" id="MF_00418">
    <property type="entry name" value="DapA"/>
    <property type="match status" value="1"/>
</dbReference>
<evidence type="ECO:0000256" key="14">
    <source>
        <dbReference type="PIRSR" id="PIRSR001365-1"/>
    </source>
</evidence>
<feature type="active site" description="Proton donor/acceptor" evidence="12 14">
    <location>
        <position position="136"/>
    </location>
</feature>
<comment type="caution">
    <text evidence="12">Was originally thought to be a dihydrodipicolinate synthase (DHDPS), catalyzing the condensation of (S)-aspartate-beta-semialdehyde [(S)-ASA] and pyruvate to dihydrodipicolinate (DHDP). However, it was shown in E.coli that the product of the enzymatic reaction is not dihydrodipicolinate but in fact (4S)-4-hydroxy-2,3,4,5-tetrahydro-(2S)-dipicolinic acid (HTPA), and that the consecutive dehydration reaction leading to DHDP is not spontaneous but catalyzed by DapB.</text>
</comment>
<keyword evidence="6 12" id="KW-0028">Amino-acid biosynthesis</keyword>
<evidence type="ECO:0000256" key="1">
    <source>
        <dbReference type="ARBA" id="ARBA00003294"/>
    </source>
</evidence>
<dbReference type="InterPro" id="IPR013785">
    <property type="entry name" value="Aldolase_TIM"/>
</dbReference>
<evidence type="ECO:0000256" key="4">
    <source>
        <dbReference type="ARBA" id="ARBA00012086"/>
    </source>
</evidence>
<feature type="site" description="L-lysine inhibitor binding" evidence="16">
    <location>
        <position position="109"/>
    </location>
</feature>
<dbReference type="PANTHER" id="PTHR12128">
    <property type="entry name" value="DIHYDRODIPICOLINATE SYNTHASE"/>
    <property type="match status" value="1"/>
</dbReference>
<evidence type="ECO:0000256" key="6">
    <source>
        <dbReference type="ARBA" id="ARBA00022605"/>
    </source>
</evidence>
<feature type="binding site" evidence="12 15">
    <location>
        <position position="206"/>
    </location>
    <ligand>
        <name>pyruvate</name>
        <dbReference type="ChEBI" id="CHEBI:15361"/>
    </ligand>
</feature>
<evidence type="ECO:0000256" key="8">
    <source>
        <dbReference type="ARBA" id="ARBA00023154"/>
    </source>
</evidence>
<dbReference type="InterPro" id="IPR002220">
    <property type="entry name" value="DapA-like"/>
</dbReference>
<dbReference type="AlphaFoldDB" id="A0A4R3L0F3"/>
<comment type="subunit">
    <text evidence="12">Homotetramer; dimer of dimers.</text>
</comment>
<dbReference type="PRINTS" id="PR00146">
    <property type="entry name" value="DHPICSNTHASE"/>
</dbReference>
<evidence type="ECO:0000256" key="16">
    <source>
        <dbReference type="PIRSR" id="PIRSR001365-3"/>
    </source>
</evidence>
<keyword evidence="18" id="KW-1185">Reference proteome</keyword>
<evidence type="ECO:0000256" key="11">
    <source>
        <dbReference type="ARBA" id="ARBA00047836"/>
    </source>
</evidence>
<dbReference type="GO" id="GO:0008840">
    <property type="term" value="F:4-hydroxy-tetrahydrodipicolinate synthase activity"/>
    <property type="evidence" value="ECO:0007669"/>
    <property type="project" value="UniProtKB-UniRule"/>
</dbReference>
<feature type="site" description="L-lysine inhibitor binding" evidence="16">
    <location>
        <position position="87"/>
    </location>
</feature>
<dbReference type="EMBL" id="SMAD01000001">
    <property type="protein sequence ID" value="TCS90390.1"/>
    <property type="molecule type" value="Genomic_DNA"/>
</dbReference>
<dbReference type="InterPro" id="IPR020625">
    <property type="entry name" value="Schiff_base-form_aldolases_AS"/>
</dbReference>
<dbReference type="PROSITE" id="PS00666">
    <property type="entry name" value="DHDPS_2"/>
    <property type="match status" value="1"/>
</dbReference>
<feature type="site" description="Part of a proton relay during catalysis" evidence="12 16">
    <location>
        <position position="110"/>
    </location>
</feature>
<evidence type="ECO:0000256" key="15">
    <source>
        <dbReference type="PIRSR" id="PIRSR001365-2"/>
    </source>
</evidence>
<dbReference type="SMART" id="SM01130">
    <property type="entry name" value="DHDPS"/>
    <property type="match status" value="1"/>
</dbReference>
<accession>A0A4R3L0F3</accession>
<name>A0A4R3L0F3_9SPHI</name>
<dbReference type="PANTHER" id="PTHR12128:SF66">
    <property type="entry name" value="4-HYDROXY-2-OXOGLUTARATE ALDOLASE, MITOCHONDRIAL"/>
    <property type="match status" value="1"/>
</dbReference>
<dbReference type="GO" id="GO:0005829">
    <property type="term" value="C:cytosol"/>
    <property type="evidence" value="ECO:0007669"/>
    <property type="project" value="TreeGrafter"/>
</dbReference>
<evidence type="ECO:0000313" key="18">
    <source>
        <dbReference type="Proteomes" id="UP000295807"/>
    </source>
</evidence>
<feature type="binding site" evidence="12 15">
    <location>
        <position position="48"/>
    </location>
    <ligand>
        <name>pyruvate</name>
        <dbReference type="ChEBI" id="CHEBI:15361"/>
    </ligand>
</feature>
<dbReference type="OrthoDB" id="9782828at2"/>
<feature type="site" description="Part of a proton relay during catalysis" evidence="12 16">
    <location>
        <position position="47"/>
    </location>
</feature>
<evidence type="ECO:0000256" key="10">
    <source>
        <dbReference type="ARBA" id="ARBA00023270"/>
    </source>
</evidence>
<comment type="pathway">
    <text evidence="2 12">Amino-acid biosynthesis; L-lysine biosynthesis via DAP pathway; (S)-tetrahydrodipicolinate from L-aspartate: step 3/4.</text>
</comment>
<comment type="subcellular location">
    <subcellularLocation>
        <location evidence="12">Cytoplasm</location>
    </subcellularLocation>
</comment>
<evidence type="ECO:0000256" key="12">
    <source>
        <dbReference type="HAMAP-Rule" id="MF_00418"/>
    </source>
</evidence>
<dbReference type="Proteomes" id="UP000295807">
    <property type="component" value="Unassembled WGS sequence"/>
</dbReference>
<dbReference type="GO" id="GO:0009089">
    <property type="term" value="P:lysine biosynthetic process via diaminopimelate"/>
    <property type="evidence" value="ECO:0007669"/>
    <property type="project" value="UniProtKB-UniRule"/>
</dbReference>
<dbReference type="InterPro" id="IPR005263">
    <property type="entry name" value="DapA"/>
</dbReference>
<dbReference type="SUPFAM" id="SSF51569">
    <property type="entry name" value="Aldolase"/>
    <property type="match status" value="1"/>
</dbReference>
<evidence type="ECO:0000256" key="3">
    <source>
        <dbReference type="ARBA" id="ARBA00007592"/>
    </source>
</evidence>
<evidence type="ECO:0000256" key="13">
    <source>
        <dbReference type="PIRNR" id="PIRNR001365"/>
    </source>
</evidence>
<evidence type="ECO:0000256" key="2">
    <source>
        <dbReference type="ARBA" id="ARBA00005120"/>
    </source>
</evidence>
<evidence type="ECO:0000256" key="9">
    <source>
        <dbReference type="ARBA" id="ARBA00023239"/>
    </source>
</evidence>
<dbReference type="Pfam" id="PF00701">
    <property type="entry name" value="DHDPS"/>
    <property type="match status" value="1"/>
</dbReference>
<keyword evidence="8 12" id="KW-0457">Lysine biosynthesis</keyword>
<dbReference type="EC" id="4.3.3.7" evidence="4 12"/>
<feature type="site" description="L-lysine inhibitor binding; via carbonyl oxygen" evidence="16">
    <location>
        <position position="52"/>
    </location>
</feature>
<dbReference type="CDD" id="cd00950">
    <property type="entry name" value="DHDPS"/>
    <property type="match status" value="1"/>
</dbReference>
<dbReference type="GO" id="GO:0019877">
    <property type="term" value="P:diaminopimelate biosynthetic process"/>
    <property type="evidence" value="ECO:0007669"/>
    <property type="project" value="UniProtKB-UniRule"/>
</dbReference>
<dbReference type="RefSeq" id="WP_132127822.1">
    <property type="nucleotide sequence ID" value="NZ_CP042432.1"/>
</dbReference>
<evidence type="ECO:0000256" key="7">
    <source>
        <dbReference type="ARBA" id="ARBA00022915"/>
    </source>
</evidence>
<feature type="site" description="L-lysine inhibitor binding" evidence="16">
    <location>
        <position position="83"/>
    </location>
</feature>
<comment type="caution">
    <text evidence="17">The sequence shown here is derived from an EMBL/GenBank/DDBJ whole genome shotgun (WGS) entry which is preliminary data.</text>
</comment>
<dbReference type="PIRSF" id="PIRSF001365">
    <property type="entry name" value="DHDPS"/>
    <property type="match status" value="1"/>
</dbReference>
<dbReference type="UniPathway" id="UPA00034">
    <property type="reaction ID" value="UER00017"/>
</dbReference>
<keyword evidence="5 12" id="KW-0963">Cytoplasm</keyword>
<reference evidence="17 18" key="1">
    <citation type="submission" date="2019-03" db="EMBL/GenBank/DDBJ databases">
        <title>Genomic Encyclopedia of Type Strains, Phase IV (KMG-IV): sequencing the most valuable type-strain genomes for metagenomic binning, comparative biology and taxonomic classification.</title>
        <authorList>
            <person name="Goeker M."/>
        </authorList>
    </citation>
    <scope>NUCLEOTIDE SEQUENCE [LARGE SCALE GENOMIC DNA]</scope>
    <source>
        <strain evidence="17 18">DSM 21100</strain>
    </source>
</reference>
<sequence>MTEQLKGTGVALVTPFDQDGNIDFDSLRKLINHIIDNQAEFLVPLGTTGESATLSKEEKKRVFDFVAEVTAGRAPLVAGIGGNNTAELLDCLRAFDHTAYTAILSVSPYYNKPSQEGLFQHFKMLASESPLPLIIYNIPGRTGSNITAETTLRLAEVPNISGVKEASANFEQFMEIIRHMPPDFCFLSGDDGLALPIIALGGHGVISVAGNAFPKDVSDMVRHCLRGDFAEARKLHYKLAALIPLLFEEGNPAGIKAFLRELSICGDTLRLPLVRPGNVLREKISKAVENY</sequence>
<keyword evidence="9 12" id="KW-0456">Lyase</keyword>
<organism evidence="17 18">
    <name type="scientific">Anseongella ginsenosidimutans</name>
    <dbReference type="NCBI Taxonomy" id="496056"/>
    <lineage>
        <taxon>Bacteria</taxon>
        <taxon>Pseudomonadati</taxon>
        <taxon>Bacteroidota</taxon>
        <taxon>Sphingobacteriia</taxon>
        <taxon>Sphingobacteriales</taxon>
        <taxon>Sphingobacteriaceae</taxon>
        <taxon>Anseongella</taxon>
    </lineage>
</organism>
<gene>
    <name evidence="12" type="primary">dapA</name>
    <name evidence="17" type="ORF">EDD80_101590</name>
</gene>
<dbReference type="Gene3D" id="3.20.20.70">
    <property type="entry name" value="Aldolase class I"/>
    <property type="match status" value="1"/>
</dbReference>
<comment type="function">
    <text evidence="1 12">Catalyzes the condensation of (S)-aspartate-beta-semialdehyde [(S)-ASA] and pyruvate to 4-hydroxy-tetrahydrodipicolinate (HTPA).</text>
</comment>
<keyword evidence="7 12" id="KW-0220">Diaminopimelate biosynthesis</keyword>
<feature type="active site" description="Schiff-base intermediate with substrate" evidence="12 14">
    <location>
        <position position="164"/>
    </location>
</feature>
<keyword evidence="10 12" id="KW-0704">Schiff base</keyword>
<proteinExistence type="inferred from homology"/>